<protein>
    <submittedName>
        <fullName evidence="1">Uncharacterized protein</fullName>
    </submittedName>
</protein>
<dbReference type="EMBL" id="KV429032">
    <property type="protein sequence ID" value="KZT74914.1"/>
    <property type="molecule type" value="Genomic_DNA"/>
</dbReference>
<keyword evidence="2" id="KW-1185">Reference proteome</keyword>
<proteinExistence type="predicted"/>
<dbReference type="Proteomes" id="UP000076727">
    <property type="component" value="Unassembled WGS sequence"/>
</dbReference>
<accession>A0A165UHL4</accession>
<evidence type="ECO:0000313" key="1">
    <source>
        <dbReference type="EMBL" id="KZT74914.1"/>
    </source>
</evidence>
<reference evidence="1 2" key="1">
    <citation type="journal article" date="2016" name="Mol. Biol. Evol.">
        <title>Comparative Genomics of Early-Diverging Mushroom-Forming Fungi Provides Insights into the Origins of Lignocellulose Decay Capabilities.</title>
        <authorList>
            <person name="Nagy L.G."/>
            <person name="Riley R."/>
            <person name="Tritt A."/>
            <person name="Adam C."/>
            <person name="Daum C."/>
            <person name="Floudas D."/>
            <person name="Sun H."/>
            <person name="Yadav J.S."/>
            <person name="Pangilinan J."/>
            <person name="Larsson K.H."/>
            <person name="Matsuura K."/>
            <person name="Barry K."/>
            <person name="Labutti K."/>
            <person name="Kuo R."/>
            <person name="Ohm R.A."/>
            <person name="Bhattacharya S.S."/>
            <person name="Shirouzu T."/>
            <person name="Yoshinaga Y."/>
            <person name="Martin F.M."/>
            <person name="Grigoriev I.V."/>
            <person name="Hibbett D.S."/>
        </authorList>
    </citation>
    <scope>NUCLEOTIDE SEQUENCE [LARGE SCALE GENOMIC DNA]</scope>
    <source>
        <strain evidence="1 2">L-15889</strain>
    </source>
</reference>
<organism evidence="1 2">
    <name type="scientific">Daedalea quercina L-15889</name>
    <dbReference type="NCBI Taxonomy" id="1314783"/>
    <lineage>
        <taxon>Eukaryota</taxon>
        <taxon>Fungi</taxon>
        <taxon>Dikarya</taxon>
        <taxon>Basidiomycota</taxon>
        <taxon>Agaricomycotina</taxon>
        <taxon>Agaricomycetes</taxon>
        <taxon>Polyporales</taxon>
        <taxon>Fomitopsis</taxon>
    </lineage>
</organism>
<dbReference type="AlphaFoldDB" id="A0A165UHL4"/>
<gene>
    <name evidence="1" type="ORF">DAEQUDRAFT_13075</name>
</gene>
<evidence type="ECO:0000313" key="2">
    <source>
        <dbReference type="Proteomes" id="UP000076727"/>
    </source>
</evidence>
<name>A0A165UHL4_9APHY</name>
<sequence length="157" mass="17976">MSSSIWFVVYTMIQEIGRRCKDGGDETRIYDHIDKITGQRNRSVVVKRTWTSGTKRFGRLDRVHYSTVIGLIHETSTLSLSRAMRPPVNDEAHGQNGTAMAEGPRHVYAADCTMLYGIGLQRDITLSSLFYFIYVCRPFRCGRDDPFRKEGYPHTAH</sequence>